<keyword evidence="3" id="KW-1185">Reference proteome</keyword>
<reference evidence="2 3" key="4">
    <citation type="journal article" date="2020" name="Sci. Rep.">
        <title>beta-carboline chemical signals induce reveromycin production through a LuxR family regulator in Streptomyces sp. SN-593.</title>
        <authorList>
            <person name="Panthee S."/>
            <person name="Kito N."/>
            <person name="Hayashi T."/>
            <person name="Shimizu T."/>
            <person name="Ishikawa J."/>
            <person name="Hamamoto H."/>
            <person name="Osada H."/>
            <person name="Takahashi S."/>
        </authorList>
    </citation>
    <scope>NUCLEOTIDE SEQUENCE [LARGE SCALE GENOMIC DNA]</scope>
    <source>
        <strain evidence="2 3">SN-593</strain>
    </source>
</reference>
<evidence type="ECO:0000313" key="2">
    <source>
        <dbReference type="EMBL" id="BBA95238.1"/>
    </source>
</evidence>
<evidence type="ECO:0000256" key="1">
    <source>
        <dbReference type="SAM" id="MobiDB-lite"/>
    </source>
</evidence>
<sequence>MSVAASRLSGTMVWGGLVLGYALTPDVPLGPFEGTRVTVFAAGGKQSKLHAVRSCGYLRTREVGVLQVALDAAVVGRLCAHCAGDGPWVRRETGLGIFLDALGGLGLLYQLGSYTGEGDDEQWSQEEVEAAAALLRGAPRDPGSDEDDAADDVGEAREEAERLREGILEEWRGAATSLHQAEQTLLAFPWLEQWARPRLLVKERYLAALRGQAALFVDPAGLLTAAAVALMEAPQLPGEDEAFTVLGTTADITRRLRSLWGRWQREAAAGWDHPSEHSWIVHHLVDGISSRRKGRDQALAAARALLATWADRAQQTASTGAAAEVLVTVTLPQAAGEEPYERGRKWLKGLGAWGLGVLVTSLVDADWGRGTVTVRVPELIAGRLIEERSPLASTPHQAVTGATAAVDGERSAAAEDEPMGPGIFDDTPIADRRPVTAGHLQALRAASGNADQLYLVFSAEQGAQVLPLSALEERCRQGWQGIIIAGASDLPGHLVQPEKNPTAPEADDAPGQEHPSAARDHDRRDQSFGEHLGVAAGPRVMERRTYSDRDREHHPRCLAMARGVKDLRTLDGGYDQNGHRSAALPYAVWHGLLAMSTIDLRPFRAPSEDRWDSASGIPLALLADVQIYTTNADPLVEGKGHSPDCRHAGDRGVSCRDDLLTLEQLLHKEDADWCGKCGGYAVRRLTPAQMAYYRAAHRLHNIAAKLRAERPPTHYTLDTGALVSELDELAAKRLEDLEDSALARVADTWRWKRIVDDLSVKARGWNRHQTPR</sequence>
<dbReference type="AlphaFoldDB" id="A0A7U3UMG4"/>
<organism evidence="2 3">
    <name type="scientific">Actinacidiphila reveromycinica</name>
    <dbReference type="NCBI Taxonomy" id="659352"/>
    <lineage>
        <taxon>Bacteria</taxon>
        <taxon>Bacillati</taxon>
        <taxon>Actinomycetota</taxon>
        <taxon>Actinomycetes</taxon>
        <taxon>Kitasatosporales</taxon>
        <taxon>Streptomycetaceae</taxon>
        <taxon>Actinacidiphila</taxon>
    </lineage>
</organism>
<name>A0A7U3UMG4_9ACTN</name>
<gene>
    <name evidence="2" type="ORF">RVR_18</name>
</gene>
<dbReference type="EMBL" id="AP018365">
    <property type="protein sequence ID" value="BBA95238.1"/>
    <property type="molecule type" value="Genomic_DNA"/>
</dbReference>
<evidence type="ECO:0000313" key="3">
    <source>
        <dbReference type="Proteomes" id="UP000595703"/>
    </source>
</evidence>
<feature type="compositionally biased region" description="Acidic residues" evidence="1">
    <location>
        <begin position="144"/>
        <end position="153"/>
    </location>
</feature>
<feature type="region of interest" description="Disordered" evidence="1">
    <location>
        <begin position="492"/>
        <end position="524"/>
    </location>
</feature>
<proteinExistence type="predicted"/>
<accession>A0A7U3UMG4</accession>
<reference evidence="2 3" key="3">
    <citation type="journal article" date="2011" name="Nat. Chem. Biol.">
        <title>Reveromycin A biosynthesis uses RevG and RevJ for stereospecific spiroacetal formation.</title>
        <authorList>
            <person name="Takahashi S."/>
            <person name="Toyoda A."/>
            <person name="Sekiyama Y."/>
            <person name="Takagi H."/>
            <person name="Nogawa T."/>
            <person name="Uramoto M."/>
            <person name="Suzuki R."/>
            <person name="Koshino H."/>
            <person name="Kumano T."/>
            <person name="Panthee S."/>
            <person name="Dairi T."/>
            <person name="Ishikawa J."/>
            <person name="Ikeda H."/>
            <person name="Sakaki Y."/>
            <person name="Osada H."/>
        </authorList>
    </citation>
    <scope>NUCLEOTIDE SEQUENCE [LARGE SCALE GENOMIC DNA]</scope>
    <source>
        <strain evidence="2 3">SN-593</strain>
    </source>
</reference>
<feature type="region of interest" description="Disordered" evidence="1">
    <location>
        <begin position="136"/>
        <end position="156"/>
    </location>
</feature>
<dbReference type="Proteomes" id="UP000595703">
    <property type="component" value="Chromosome"/>
</dbReference>
<dbReference type="KEGG" id="arev:RVR_18"/>
<reference evidence="2 3" key="2">
    <citation type="journal article" date="2011" name="J. Antibiot.">
        <title>Furaquinocins I and J: novel polyketide isoprenoid hybrid compounds from Streptomyces reveromyceticus SN-593.</title>
        <authorList>
            <person name="Panthee S."/>
            <person name="Takahashi S."/>
            <person name="Takagi H."/>
            <person name="Nogawa T."/>
            <person name="Oowada E."/>
            <person name="Uramoto M."/>
            <person name="Osada H."/>
        </authorList>
    </citation>
    <scope>NUCLEOTIDE SEQUENCE [LARGE SCALE GENOMIC DNA]</scope>
    <source>
        <strain evidence="2 3">SN-593</strain>
    </source>
</reference>
<protein>
    <submittedName>
        <fullName evidence="2">Uncharacterized protein</fullName>
    </submittedName>
</protein>
<reference evidence="2 3" key="1">
    <citation type="journal article" date="2010" name="J. Bacteriol.">
        <title>Biochemical characterization of a novel indole prenyltransferase from Streptomyces sp. SN-593.</title>
        <authorList>
            <person name="Takahashi S."/>
            <person name="Takagi H."/>
            <person name="Toyoda A."/>
            <person name="Uramoto M."/>
            <person name="Nogawa T."/>
            <person name="Ueki M."/>
            <person name="Sakaki Y."/>
            <person name="Osada H."/>
        </authorList>
    </citation>
    <scope>NUCLEOTIDE SEQUENCE [LARGE SCALE GENOMIC DNA]</scope>
    <source>
        <strain evidence="2 3">SN-593</strain>
    </source>
</reference>